<comment type="caution">
    <text evidence="2">The sequence shown here is derived from an EMBL/GenBank/DDBJ whole genome shotgun (WGS) entry which is preliminary data.</text>
</comment>
<dbReference type="Proteomes" id="UP001390339">
    <property type="component" value="Unassembled WGS sequence"/>
</dbReference>
<dbReference type="InterPro" id="IPR013922">
    <property type="entry name" value="Cyclin_PHO80-like"/>
</dbReference>
<gene>
    <name evidence="2" type="ORF">PGQ11_015499</name>
</gene>
<feature type="region of interest" description="Disordered" evidence="1">
    <location>
        <begin position="110"/>
        <end position="204"/>
    </location>
</feature>
<evidence type="ECO:0000313" key="2">
    <source>
        <dbReference type="EMBL" id="KAK8849019.1"/>
    </source>
</evidence>
<dbReference type="PANTHER" id="PTHR15615">
    <property type="match status" value="1"/>
</dbReference>
<protein>
    <recommendedName>
        <fullName evidence="4">Cyclin</fullName>
    </recommendedName>
</protein>
<name>A0ABR2HLP7_9PEZI</name>
<reference evidence="2 3" key="1">
    <citation type="journal article" date="2024" name="IMA Fungus">
        <title>Apiospora arundinis, a panoply of carbohydrate-active enzymes and secondary metabolites.</title>
        <authorList>
            <person name="Sorensen T."/>
            <person name="Petersen C."/>
            <person name="Muurmann A.T."/>
            <person name="Christiansen J.V."/>
            <person name="Brundto M.L."/>
            <person name="Overgaard C.K."/>
            <person name="Boysen A.T."/>
            <person name="Wollenberg R.D."/>
            <person name="Larsen T.O."/>
            <person name="Sorensen J.L."/>
            <person name="Nielsen K.L."/>
            <person name="Sondergaard T.E."/>
        </authorList>
    </citation>
    <scope>NUCLEOTIDE SEQUENCE [LARGE SCALE GENOMIC DNA]</scope>
    <source>
        <strain evidence="2 3">AAU 773</strain>
    </source>
</reference>
<organism evidence="2 3">
    <name type="scientific">Apiospora arundinis</name>
    <dbReference type="NCBI Taxonomy" id="335852"/>
    <lineage>
        <taxon>Eukaryota</taxon>
        <taxon>Fungi</taxon>
        <taxon>Dikarya</taxon>
        <taxon>Ascomycota</taxon>
        <taxon>Pezizomycotina</taxon>
        <taxon>Sordariomycetes</taxon>
        <taxon>Xylariomycetidae</taxon>
        <taxon>Amphisphaeriales</taxon>
        <taxon>Apiosporaceae</taxon>
        <taxon>Apiospora</taxon>
    </lineage>
</organism>
<dbReference type="EMBL" id="JAPCWZ010000010">
    <property type="protein sequence ID" value="KAK8849019.1"/>
    <property type="molecule type" value="Genomic_DNA"/>
</dbReference>
<evidence type="ECO:0000313" key="3">
    <source>
        <dbReference type="Proteomes" id="UP001390339"/>
    </source>
</evidence>
<dbReference type="CDD" id="cd20557">
    <property type="entry name" value="CYCLIN_ScPCL1-like"/>
    <property type="match status" value="1"/>
</dbReference>
<keyword evidence="3" id="KW-1185">Reference proteome</keyword>
<feature type="region of interest" description="Disordered" evidence="1">
    <location>
        <begin position="696"/>
        <end position="716"/>
    </location>
</feature>
<proteinExistence type="predicted"/>
<dbReference type="PANTHER" id="PTHR15615:SF118">
    <property type="entry name" value="CYCLIN, HYPOTHETICAL (EUROFUNG)"/>
    <property type="match status" value="1"/>
</dbReference>
<feature type="region of interest" description="Disordered" evidence="1">
    <location>
        <begin position="53"/>
        <end position="72"/>
    </location>
</feature>
<dbReference type="Pfam" id="PF08613">
    <property type="entry name" value="Cyclin"/>
    <property type="match status" value="1"/>
</dbReference>
<dbReference type="SUPFAM" id="SSF81995">
    <property type="entry name" value="beta-sandwich domain of Sec23/24"/>
    <property type="match status" value="1"/>
</dbReference>
<evidence type="ECO:0000256" key="1">
    <source>
        <dbReference type="SAM" id="MobiDB-lite"/>
    </source>
</evidence>
<evidence type="ECO:0008006" key="4">
    <source>
        <dbReference type="Google" id="ProtNLM"/>
    </source>
</evidence>
<feature type="compositionally biased region" description="Low complexity" evidence="1">
    <location>
        <begin position="113"/>
        <end position="191"/>
    </location>
</feature>
<sequence>MSSAISTIARPFVPPYIPSPVGYPQSRRLVPPPLSLKKVQDTSVADEAALYSGGLRTPPAEDGMGTTYHHNPVLSSTYDSHVALARQPNTLVQASRPGMVLCDATLNQFSKSQTQQQQPQPQPQQQQPLPNQHHYQTAQQHQQSLPHLPQPSQQPHHASAVASVPVPACHSGASRHSTRPSTPSSTRSSHAAHSEGTVSRRESTMVMHSLRLPSCINPNGGKLDDFAALMTCFFWFENMETIQAAEGIKERNPNAPIPPLSSYTRPDRAYTKWVNTILSTTQVTQNVILLALLFVYRLKSTNPKVNGSPGSEYRLLTVALMLGNKFLDDNTYTNKTWAEVSGIAVKEIHVMEVEFLSNMRYGLLTSKEQWAEWLDKLACFHDYCEKAELAERAAEMAAARRAATLQPNLPSPTHRTFASPLPSPTSILPTSVLPSSIQGTPASVPAYSPSAAIYNPTQNWPGQFQPTPAMSPLAAKPSLSFNGTRKRSVEATEIVEPAPKRVNRQSVVSMPPHARQLPSGGVDPTRLPVPHLTLDTSQTTPAAYVPPPNYSQGPVSLPPLGAGVRAMATVYPNATTWAPQVPIMATCGPQTPAYTAPSNYGTPTKRHSPRGLTVYSSSPLTDSYAGHHTPMSNSPSVYLQQRNSPYKPLRPVNTLNYPPPSIPLSEYHLGSAQMHYQPLGRRNNVRTGIVPEFMPGYGSGRPTPMPSAHALHHYHS</sequence>
<accession>A0ABR2HLP7</accession>
<dbReference type="Gene3D" id="1.10.472.10">
    <property type="entry name" value="Cyclin-like"/>
    <property type="match status" value="1"/>
</dbReference>